<gene>
    <name evidence="1" type="ORF">S01H1_19425</name>
</gene>
<evidence type="ECO:0000313" key="1">
    <source>
        <dbReference type="EMBL" id="GAF94163.1"/>
    </source>
</evidence>
<name>X0TKT2_9ZZZZ</name>
<feature type="non-terminal residue" evidence="1">
    <location>
        <position position="1"/>
    </location>
</feature>
<proteinExistence type="predicted"/>
<sequence>QSGNPAGKKPHEITMTGVLKSKIDKGWAADQLIELAKGGDLAALKYIYDRVDGKPTESMELTGAGGGPVETVIYVDKALENV</sequence>
<evidence type="ECO:0008006" key="2">
    <source>
        <dbReference type="Google" id="ProtNLM"/>
    </source>
</evidence>
<reference evidence="1" key="1">
    <citation type="journal article" date="2014" name="Front. Microbiol.">
        <title>High frequency of phylogenetically diverse reductive dehalogenase-homologous genes in deep subseafloor sedimentary metagenomes.</title>
        <authorList>
            <person name="Kawai M."/>
            <person name="Futagami T."/>
            <person name="Toyoda A."/>
            <person name="Takaki Y."/>
            <person name="Nishi S."/>
            <person name="Hori S."/>
            <person name="Arai W."/>
            <person name="Tsubouchi T."/>
            <person name="Morono Y."/>
            <person name="Uchiyama I."/>
            <person name="Ito T."/>
            <person name="Fujiyama A."/>
            <person name="Inagaki F."/>
            <person name="Takami H."/>
        </authorList>
    </citation>
    <scope>NUCLEOTIDE SEQUENCE</scope>
    <source>
        <strain evidence="1">Expedition CK06-06</strain>
    </source>
</reference>
<accession>X0TKT2</accession>
<dbReference type="EMBL" id="BARS01010491">
    <property type="protein sequence ID" value="GAF94163.1"/>
    <property type="molecule type" value="Genomic_DNA"/>
</dbReference>
<comment type="caution">
    <text evidence="1">The sequence shown here is derived from an EMBL/GenBank/DDBJ whole genome shotgun (WGS) entry which is preliminary data.</text>
</comment>
<organism evidence="1">
    <name type="scientific">marine sediment metagenome</name>
    <dbReference type="NCBI Taxonomy" id="412755"/>
    <lineage>
        <taxon>unclassified sequences</taxon>
        <taxon>metagenomes</taxon>
        <taxon>ecological metagenomes</taxon>
    </lineage>
</organism>
<dbReference type="AlphaFoldDB" id="X0TKT2"/>
<protein>
    <recommendedName>
        <fullName evidence="2">DUF5681 domain-containing protein</fullName>
    </recommendedName>
</protein>